<dbReference type="SUPFAM" id="SSF50621">
    <property type="entry name" value="Alanine racemase C-terminal domain-like"/>
    <property type="match status" value="1"/>
</dbReference>
<dbReference type="InterPro" id="IPR029066">
    <property type="entry name" value="PLP-binding_barrel"/>
</dbReference>
<comment type="function">
    <text evidence="3 12">Catalyzes the biosynthesis of agmatine from arginine.</text>
</comment>
<dbReference type="OrthoDB" id="9802658at2"/>
<dbReference type="NCBIfam" id="TIGR01273">
    <property type="entry name" value="speA"/>
    <property type="match status" value="1"/>
</dbReference>
<reference evidence="19" key="1">
    <citation type="submission" date="2015-02" db="EMBL/GenBank/DDBJ databases">
        <title>Description and complete genome sequence of the first cultured representative of the subdivision 5 of the Verrucomicrobia phylum.</title>
        <authorList>
            <person name="Spring S."/>
            <person name="Bunk B."/>
            <person name="Sproer C."/>
            <person name="Klenk H.-P."/>
        </authorList>
    </citation>
    <scope>NUCLEOTIDE SEQUENCE [LARGE SCALE GENOMIC DNA]</scope>
    <source>
        <strain evidence="19">L21-Fru-AB</strain>
    </source>
</reference>
<reference evidence="18 19" key="2">
    <citation type="journal article" date="2016" name="ISME J.">
        <title>Characterization of the first cultured representative of Verrucomicrobia subdivision 5 indicates the proposal of a novel phylum.</title>
        <authorList>
            <person name="Spring S."/>
            <person name="Bunk B."/>
            <person name="Sproer C."/>
            <person name="Schumann P."/>
            <person name="Rohde M."/>
            <person name="Tindall B.J."/>
            <person name="Klenk H.P."/>
        </authorList>
    </citation>
    <scope>NUCLEOTIDE SEQUENCE [LARGE SCALE GENOMIC DNA]</scope>
    <source>
        <strain evidence="18 19">L21-Fru-AB</strain>
    </source>
</reference>
<dbReference type="InterPro" id="IPR000183">
    <property type="entry name" value="Orn/DAP/Arg_de-COase"/>
</dbReference>
<dbReference type="InterPro" id="IPR041128">
    <property type="entry name" value="Arg_decarbox_C"/>
</dbReference>
<dbReference type="EC" id="4.1.1.19" evidence="12"/>
<dbReference type="InterPro" id="IPR022644">
    <property type="entry name" value="De-COase2_N"/>
</dbReference>
<evidence type="ECO:0000256" key="13">
    <source>
        <dbReference type="PIRSR" id="PIRSR001336-50"/>
    </source>
</evidence>
<proteinExistence type="inferred from homology"/>
<keyword evidence="7 12" id="KW-0460">Magnesium</keyword>
<dbReference type="GO" id="GO:0006527">
    <property type="term" value="P:L-arginine catabolic process"/>
    <property type="evidence" value="ECO:0007669"/>
    <property type="project" value="InterPro"/>
</dbReference>
<evidence type="ECO:0000256" key="2">
    <source>
        <dbReference type="ARBA" id="ARBA00001946"/>
    </source>
</evidence>
<keyword evidence="8 12" id="KW-0663">Pyridoxal phosphate</keyword>
<dbReference type="InterPro" id="IPR040634">
    <property type="entry name" value="Arg_decarb_HB"/>
</dbReference>
<keyword evidence="19" id="KW-1185">Reference proteome</keyword>
<dbReference type="PROSITE" id="PS00878">
    <property type="entry name" value="ODR_DC_2_1"/>
    <property type="match status" value="1"/>
</dbReference>
<organism evidence="18 19">
    <name type="scientific">Kiritimatiella glycovorans</name>
    <dbReference type="NCBI Taxonomy" id="1307763"/>
    <lineage>
        <taxon>Bacteria</taxon>
        <taxon>Pseudomonadati</taxon>
        <taxon>Kiritimatiellota</taxon>
        <taxon>Kiritimatiellia</taxon>
        <taxon>Kiritimatiellales</taxon>
        <taxon>Kiritimatiellaceae</taxon>
        <taxon>Kiritimatiella</taxon>
    </lineage>
</organism>
<feature type="modified residue" description="N6-(pyridoxal phosphate)lysine" evidence="12 13">
    <location>
        <position position="108"/>
    </location>
</feature>
<dbReference type="Gene3D" id="1.20.58.930">
    <property type="match status" value="1"/>
</dbReference>
<evidence type="ECO:0000256" key="7">
    <source>
        <dbReference type="ARBA" id="ARBA00022842"/>
    </source>
</evidence>
<evidence type="ECO:0000256" key="12">
    <source>
        <dbReference type="HAMAP-Rule" id="MF_01417"/>
    </source>
</evidence>
<evidence type="ECO:0000313" key="18">
    <source>
        <dbReference type="EMBL" id="AKJ64714.1"/>
    </source>
</evidence>
<feature type="domain" description="Orn/DAP/Arg decarboxylase 2 N-terminal" evidence="15">
    <location>
        <begin position="102"/>
        <end position="350"/>
    </location>
</feature>
<evidence type="ECO:0000256" key="1">
    <source>
        <dbReference type="ARBA" id="ARBA00001933"/>
    </source>
</evidence>
<evidence type="ECO:0000256" key="3">
    <source>
        <dbReference type="ARBA" id="ARBA00002257"/>
    </source>
</evidence>
<dbReference type="InterPro" id="IPR022653">
    <property type="entry name" value="De-COase2_pyr-phos_BS"/>
</dbReference>
<evidence type="ECO:0000256" key="5">
    <source>
        <dbReference type="ARBA" id="ARBA00022723"/>
    </source>
</evidence>
<evidence type="ECO:0000256" key="9">
    <source>
        <dbReference type="ARBA" id="ARBA00023066"/>
    </source>
</evidence>
<feature type="domain" description="Arginine decarboxylase C-terminal helical" evidence="17">
    <location>
        <begin position="585"/>
        <end position="638"/>
    </location>
</feature>
<dbReference type="EMBL" id="CP010904">
    <property type="protein sequence ID" value="AKJ64714.1"/>
    <property type="molecule type" value="Genomic_DNA"/>
</dbReference>
<evidence type="ECO:0000313" key="19">
    <source>
        <dbReference type="Proteomes" id="UP000035268"/>
    </source>
</evidence>
<dbReference type="NCBIfam" id="NF003763">
    <property type="entry name" value="PRK05354.1"/>
    <property type="match status" value="1"/>
</dbReference>
<evidence type="ECO:0000256" key="4">
    <source>
        <dbReference type="ARBA" id="ARBA00008357"/>
    </source>
</evidence>
<dbReference type="PRINTS" id="PR01180">
    <property type="entry name" value="ARGDCRBXLASE"/>
</dbReference>
<evidence type="ECO:0000256" key="14">
    <source>
        <dbReference type="PIRSR" id="PIRSR600183-50"/>
    </source>
</evidence>
<comment type="catalytic activity">
    <reaction evidence="12">
        <text>L-arginine + H(+) = agmatine + CO2</text>
        <dbReference type="Rhea" id="RHEA:17641"/>
        <dbReference type="ChEBI" id="CHEBI:15378"/>
        <dbReference type="ChEBI" id="CHEBI:16526"/>
        <dbReference type="ChEBI" id="CHEBI:32682"/>
        <dbReference type="ChEBI" id="CHEBI:58145"/>
        <dbReference type="EC" id="4.1.1.19"/>
    </reaction>
</comment>
<evidence type="ECO:0000256" key="10">
    <source>
        <dbReference type="ARBA" id="ARBA00023115"/>
    </source>
</evidence>
<dbReference type="PANTHER" id="PTHR43295:SF9">
    <property type="entry name" value="BIOSYNTHETIC ARGININE DECARBOXYLASE"/>
    <property type="match status" value="1"/>
</dbReference>
<protein>
    <recommendedName>
        <fullName evidence="12">Biosynthetic arginine decarboxylase</fullName>
        <shortName evidence="12">ADC</shortName>
        <ecNumber evidence="12">4.1.1.19</ecNumber>
    </recommendedName>
</protein>
<name>A0A0G3EKK7_9BACT</name>
<evidence type="ECO:0000259" key="15">
    <source>
        <dbReference type="Pfam" id="PF02784"/>
    </source>
</evidence>
<dbReference type="GO" id="GO:0008792">
    <property type="term" value="F:arginine decarboxylase activity"/>
    <property type="evidence" value="ECO:0007669"/>
    <property type="project" value="UniProtKB-UniRule"/>
</dbReference>
<gene>
    <name evidence="12 18" type="primary">speA</name>
    <name evidence="18" type="ORF">L21SP4_01468</name>
</gene>
<dbReference type="Pfam" id="PF17944">
    <property type="entry name" value="Arg_decarbox_C"/>
    <property type="match status" value="1"/>
</dbReference>
<accession>A0A0G3EKK7</accession>
<dbReference type="RefSeq" id="WP_052882016.1">
    <property type="nucleotide sequence ID" value="NZ_CP010904.1"/>
</dbReference>
<dbReference type="UniPathway" id="UPA00186">
    <property type="reaction ID" value="UER00284"/>
</dbReference>
<dbReference type="HAMAP" id="MF_01417">
    <property type="entry name" value="SpeA"/>
    <property type="match status" value="1"/>
</dbReference>
<evidence type="ECO:0000256" key="11">
    <source>
        <dbReference type="ARBA" id="ARBA00023239"/>
    </source>
</evidence>
<evidence type="ECO:0000259" key="17">
    <source>
        <dbReference type="Pfam" id="PF17944"/>
    </source>
</evidence>
<comment type="cofactor">
    <cofactor evidence="2 12">
        <name>Mg(2+)</name>
        <dbReference type="ChEBI" id="CHEBI:18420"/>
    </cofactor>
</comment>
<dbReference type="STRING" id="1307763.L21SP4_01468"/>
<dbReference type="InterPro" id="IPR002985">
    <property type="entry name" value="Arg_decrbxlase"/>
</dbReference>
<dbReference type="Gene3D" id="2.40.37.10">
    <property type="entry name" value="Lyase, Ornithine Decarboxylase, Chain A, domain 1"/>
    <property type="match status" value="1"/>
</dbReference>
<feature type="active site" description="Proton donor" evidence="14">
    <location>
        <position position="507"/>
    </location>
</feature>
<dbReference type="Proteomes" id="UP000035268">
    <property type="component" value="Chromosome"/>
</dbReference>
<dbReference type="PRINTS" id="PR01179">
    <property type="entry name" value="ODADCRBXLASE"/>
</dbReference>
<keyword evidence="9 12" id="KW-0745">Spermidine biosynthesis</keyword>
<evidence type="ECO:0000256" key="8">
    <source>
        <dbReference type="ARBA" id="ARBA00022898"/>
    </source>
</evidence>
<dbReference type="CDD" id="cd06830">
    <property type="entry name" value="PLPDE_III_ADC"/>
    <property type="match status" value="1"/>
</dbReference>
<sequence length="640" mass="71030">MTVDTTAAESWGVRDAREVYGVRNWGAGYFDVSDGGEVLVCPDGSPDGARLSLRAVIEDLEERGVAMPVLLRLEDILASRIRTLNESFARAIREAGYRAGFRGVYPIKVNQQAQVVAAVARYGAPYHYGLEAGSKAELIAAMSVLRDPEALLICNGYKDEEFIDLGLYARKLGMSCVLVIESPGELPIILRRAAALGVRPSLGVRIKLSSSAGGRWSESGGDQSVFGLNTAQVVNLVDELRERGMLDGLHMLHYHVGSQIPNIRDIRNAVREAARVYAGLVREGAPMGLLDLGGGLAVDYDGSHTDFSSSRNYSMDEYTADIIEGVMSIMNEAGIDHPDIVTESGRAITAYYSVLLFNVLDVSRFECSPPSGALPEDSHESLRSLASIPETMTARNVQECYHDALYYRDEIRQLFQHGSLGLRQRAVAEQLFWHLMMKVVDTIRGMEYVPDDFEGLGQRVADVYYGNFSVFQSLPDAWAIDQLFPVMPLHRLDERPAREGMIADITCDCDGKLDRFIDLHDVRRTLPLHELRDGEEYYLGIFLVGAYQETLGDLHNLLGDTNVVSVHMDEDGSVEYVRDVEGDAVADVLDVVEYQSKDMVAGMRRLAEQAVRAKRITPRESRDIVNAYEAGLRGYTYYER</sequence>
<dbReference type="PANTHER" id="PTHR43295">
    <property type="entry name" value="ARGININE DECARBOXYLASE"/>
    <property type="match status" value="1"/>
</dbReference>
<dbReference type="Gene3D" id="3.20.20.10">
    <property type="entry name" value="Alanine racemase"/>
    <property type="match status" value="1"/>
</dbReference>
<dbReference type="Pfam" id="PF02784">
    <property type="entry name" value="Orn_Arg_deC_N"/>
    <property type="match status" value="1"/>
</dbReference>
<keyword evidence="6 12" id="KW-0210">Decarboxylase</keyword>
<dbReference type="KEGG" id="vbl:L21SP4_01468"/>
<comment type="cofactor">
    <cofactor evidence="1 12 13">
        <name>pyridoxal 5'-phosphate</name>
        <dbReference type="ChEBI" id="CHEBI:597326"/>
    </cofactor>
</comment>
<keyword evidence="10 12" id="KW-0620">Polyamine biosynthesis</keyword>
<comment type="caution">
    <text evidence="12">Lacks conserved residue(s) required for the propagation of feature annotation.</text>
</comment>
<dbReference type="PATRIC" id="fig|1609981.3.peg.1525"/>
<dbReference type="GO" id="GO:0008295">
    <property type="term" value="P:spermidine biosynthetic process"/>
    <property type="evidence" value="ECO:0007669"/>
    <property type="project" value="UniProtKB-UniRule"/>
</dbReference>
<dbReference type="Gene3D" id="1.10.287.3440">
    <property type="match status" value="1"/>
</dbReference>
<dbReference type="SUPFAM" id="SSF51419">
    <property type="entry name" value="PLP-binding barrel"/>
    <property type="match status" value="1"/>
</dbReference>
<feature type="domain" description="Arginine decarboxylase helical bundle" evidence="16">
    <location>
        <begin position="376"/>
        <end position="456"/>
    </location>
</feature>
<evidence type="ECO:0000259" key="16">
    <source>
        <dbReference type="Pfam" id="PF17810"/>
    </source>
</evidence>
<evidence type="ECO:0000256" key="6">
    <source>
        <dbReference type="ARBA" id="ARBA00022793"/>
    </source>
</evidence>
<dbReference type="PIRSF" id="PIRSF001336">
    <property type="entry name" value="Arg_decrbxlase"/>
    <property type="match status" value="1"/>
</dbReference>
<dbReference type="GO" id="GO:0046872">
    <property type="term" value="F:metal ion binding"/>
    <property type="evidence" value="ECO:0007669"/>
    <property type="project" value="UniProtKB-KW"/>
</dbReference>
<dbReference type="InterPro" id="IPR009006">
    <property type="entry name" value="Ala_racemase/Decarboxylase_C"/>
</dbReference>
<comment type="pathway">
    <text evidence="12">Amine and polyamine biosynthesis; agmatine biosynthesis; agmatine from L-arginine: step 1/1.</text>
</comment>
<dbReference type="AlphaFoldDB" id="A0A0G3EKK7"/>
<comment type="similarity">
    <text evidence="4 12">Belongs to the Orn/Lys/Arg decarboxylase class-II family. SpeA subfamily.</text>
</comment>
<keyword evidence="11 12" id="KW-0456">Lyase</keyword>
<keyword evidence="5 12" id="KW-0479">Metal-binding</keyword>
<dbReference type="Pfam" id="PF17810">
    <property type="entry name" value="Arg_decarb_HB"/>
    <property type="match status" value="1"/>
</dbReference>